<dbReference type="RefSeq" id="WP_074566765.1">
    <property type="nucleotide sequence ID" value="NZ_CP046629.1"/>
</dbReference>
<protein>
    <submittedName>
        <fullName evidence="5">DNA-binding transcriptional regulator, MarR family</fullName>
    </submittedName>
</protein>
<dbReference type="InterPro" id="IPR011991">
    <property type="entry name" value="ArsR-like_HTH"/>
</dbReference>
<proteinExistence type="predicted"/>
<dbReference type="InterPro" id="IPR036388">
    <property type="entry name" value="WH-like_DNA-bd_sf"/>
</dbReference>
<keyword evidence="2 5" id="KW-0238">DNA-binding</keyword>
<dbReference type="PROSITE" id="PS50995">
    <property type="entry name" value="HTH_MARR_2"/>
    <property type="match status" value="1"/>
</dbReference>
<evidence type="ECO:0000259" key="4">
    <source>
        <dbReference type="PROSITE" id="PS50995"/>
    </source>
</evidence>
<evidence type="ECO:0000313" key="5">
    <source>
        <dbReference type="EMBL" id="SDL51225.1"/>
    </source>
</evidence>
<dbReference type="InterPro" id="IPR036390">
    <property type="entry name" value="WH_DNA-bd_sf"/>
</dbReference>
<gene>
    <name evidence="5" type="ORF">SAMN05216400_0910</name>
</gene>
<dbReference type="SUPFAM" id="SSF46785">
    <property type="entry name" value="Winged helix' DNA-binding domain"/>
    <property type="match status" value="1"/>
</dbReference>
<dbReference type="PANTHER" id="PTHR42756:SF1">
    <property type="entry name" value="TRANSCRIPTIONAL REPRESSOR OF EMRAB OPERON"/>
    <property type="match status" value="1"/>
</dbReference>
<dbReference type="GO" id="GO:0003677">
    <property type="term" value="F:DNA binding"/>
    <property type="evidence" value="ECO:0007669"/>
    <property type="project" value="UniProtKB-KW"/>
</dbReference>
<dbReference type="Pfam" id="PF12802">
    <property type="entry name" value="MarR_2"/>
    <property type="match status" value="1"/>
</dbReference>
<evidence type="ECO:0000256" key="2">
    <source>
        <dbReference type="ARBA" id="ARBA00023125"/>
    </source>
</evidence>
<organism evidence="5 6">
    <name type="scientific">Streptococcus equinus</name>
    <name type="common">Streptococcus bovis</name>
    <dbReference type="NCBI Taxonomy" id="1335"/>
    <lineage>
        <taxon>Bacteria</taxon>
        <taxon>Bacillati</taxon>
        <taxon>Bacillota</taxon>
        <taxon>Bacilli</taxon>
        <taxon>Lactobacillales</taxon>
        <taxon>Streptococcaceae</taxon>
        <taxon>Streptococcus</taxon>
    </lineage>
</organism>
<dbReference type="GO" id="GO:0003700">
    <property type="term" value="F:DNA-binding transcription factor activity"/>
    <property type="evidence" value="ECO:0007669"/>
    <property type="project" value="InterPro"/>
</dbReference>
<feature type="domain" description="HTH marR-type" evidence="4">
    <location>
        <begin position="10"/>
        <end position="138"/>
    </location>
</feature>
<sequence>MPKTVQEILDSRLFFAIKKLNRALDKLYEEAFQKVGLSPSQSSILIILEMENGKLHKELAKLLGVTAPTLTKMIEKLVRKGLVEIICEGRTKHVYLTDKGRKLTPQIRQAHAEVRQLFNKAVEYYPENLVDEINKITQQLKFCD</sequence>
<evidence type="ECO:0000313" key="6">
    <source>
        <dbReference type="Proteomes" id="UP000183162"/>
    </source>
</evidence>
<reference evidence="5 6" key="1">
    <citation type="submission" date="2016-10" db="EMBL/GenBank/DDBJ databases">
        <authorList>
            <person name="de Groot N.N."/>
        </authorList>
    </citation>
    <scope>NUCLEOTIDE SEQUENCE [LARGE SCALE GENOMIC DNA]</scope>
    <source>
        <strain evidence="5 6">Sb09</strain>
    </source>
</reference>
<dbReference type="InterPro" id="IPR000835">
    <property type="entry name" value="HTH_MarR-typ"/>
</dbReference>
<evidence type="ECO:0000256" key="1">
    <source>
        <dbReference type="ARBA" id="ARBA00023015"/>
    </source>
</evidence>
<dbReference type="PANTHER" id="PTHR42756">
    <property type="entry name" value="TRANSCRIPTIONAL REGULATOR, MARR"/>
    <property type="match status" value="1"/>
</dbReference>
<evidence type="ECO:0000256" key="3">
    <source>
        <dbReference type="ARBA" id="ARBA00023163"/>
    </source>
</evidence>
<dbReference type="InterPro" id="IPR022689">
    <property type="entry name" value="Iron_dep_repressor"/>
</dbReference>
<accession>A0A1G9KPB9</accession>
<dbReference type="GO" id="GO:0046914">
    <property type="term" value="F:transition metal ion binding"/>
    <property type="evidence" value="ECO:0007669"/>
    <property type="project" value="InterPro"/>
</dbReference>
<dbReference type="Proteomes" id="UP000183162">
    <property type="component" value="Unassembled WGS sequence"/>
</dbReference>
<dbReference type="Gene3D" id="1.10.10.10">
    <property type="entry name" value="Winged helix-like DNA-binding domain superfamily/Winged helix DNA-binding domain"/>
    <property type="match status" value="1"/>
</dbReference>
<keyword evidence="1" id="KW-0805">Transcription regulation</keyword>
<dbReference type="OrthoDB" id="1551170at2"/>
<dbReference type="SMART" id="SM00347">
    <property type="entry name" value="HTH_MARR"/>
    <property type="match status" value="1"/>
</dbReference>
<dbReference type="SMART" id="SM00529">
    <property type="entry name" value="HTH_DTXR"/>
    <property type="match status" value="1"/>
</dbReference>
<dbReference type="EMBL" id="FNGX01000002">
    <property type="protein sequence ID" value="SDL51225.1"/>
    <property type="molecule type" value="Genomic_DNA"/>
</dbReference>
<dbReference type="AlphaFoldDB" id="A0A1G9KPB9"/>
<name>A0A1G9KPB9_STREI</name>
<keyword evidence="3" id="KW-0804">Transcription</keyword>
<dbReference type="CDD" id="cd00090">
    <property type="entry name" value="HTH_ARSR"/>
    <property type="match status" value="1"/>
</dbReference>